<feature type="signal peptide" evidence="1">
    <location>
        <begin position="1"/>
        <end position="20"/>
    </location>
</feature>
<keyword evidence="1" id="KW-0732">Signal</keyword>
<gene>
    <name evidence="3" type="ORF">KEM10_06720</name>
</gene>
<evidence type="ECO:0000256" key="1">
    <source>
        <dbReference type="SAM" id="SignalP"/>
    </source>
</evidence>
<accession>A0ABS5JSW3</accession>
<dbReference type="EMBL" id="JAGUCO010000003">
    <property type="protein sequence ID" value="MBS2097969.1"/>
    <property type="molecule type" value="Genomic_DNA"/>
</dbReference>
<evidence type="ECO:0000259" key="2">
    <source>
        <dbReference type="Pfam" id="PF17996"/>
    </source>
</evidence>
<reference evidence="3 4" key="1">
    <citation type="journal article" date="2015" name="Int. J. Syst. Evol. Microbiol.">
        <title>Carboxylicivirga linearis sp. nov., isolated from a sea cucumber culture pond.</title>
        <authorList>
            <person name="Wang F.Q."/>
            <person name="Zhou Y.X."/>
            <person name="Lin X.Z."/>
            <person name="Chen G.J."/>
            <person name="Du Z.J."/>
        </authorList>
    </citation>
    <scope>NUCLEOTIDE SEQUENCE [LARGE SCALE GENOMIC DNA]</scope>
    <source>
        <strain evidence="3 4">FB218</strain>
    </source>
</reference>
<keyword evidence="4" id="KW-1185">Reference proteome</keyword>
<dbReference type="InterPro" id="IPR040794">
    <property type="entry name" value="CE2_N"/>
</dbReference>
<dbReference type="Proteomes" id="UP000708576">
    <property type="component" value="Unassembled WGS sequence"/>
</dbReference>
<name>A0ABS5JSW3_9BACT</name>
<dbReference type="InterPro" id="IPR052762">
    <property type="entry name" value="PCW_deacetylase/CE"/>
</dbReference>
<sequence>MKISTLIVFSLFYVVSFGQAFSDSLSNFEVYEGRIGLSDDQFPVMYWAGSAVSIHFTGTELGVTLDDDEGKNFFQVIIDGHDEFPILIDCDQGSKYYQLVHGLPKGKHIAKMVKRTEPWEGSTVFKGFKVNGDIKPMPMTLDEKLKIEFYGNSITSGMGNEDLSDYGRQNGNPRFKNHYLSYASIASRKLNAEHRSISLSGIGIMVSWDDYIMPEIYNRTNPFDENSHWDFSSWTPDVVVINLFQNDSWIVEKPDYKEFKKRLGEEKPDAKATIKAHMNFVKSVRKEYPNADIICSLGSMDATRKGSPWPGYVQQSVEKLQQKGDKKLHFMFFPHNGHPAHPTVFHDFEMADQLVDFINKTILNK</sequence>
<evidence type="ECO:0000313" key="4">
    <source>
        <dbReference type="Proteomes" id="UP000708576"/>
    </source>
</evidence>
<organism evidence="3 4">
    <name type="scientific">Carboxylicivirga linearis</name>
    <dbReference type="NCBI Taxonomy" id="1628157"/>
    <lineage>
        <taxon>Bacteria</taxon>
        <taxon>Pseudomonadati</taxon>
        <taxon>Bacteroidota</taxon>
        <taxon>Bacteroidia</taxon>
        <taxon>Marinilabiliales</taxon>
        <taxon>Marinilabiliaceae</taxon>
        <taxon>Carboxylicivirga</taxon>
    </lineage>
</organism>
<comment type="caution">
    <text evidence="3">The sequence shown here is derived from an EMBL/GenBank/DDBJ whole genome shotgun (WGS) entry which is preliminary data.</text>
</comment>
<dbReference type="PANTHER" id="PTHR37834">
    <property type="entry name" value="GDSL-LIKE LIPASE/ACYLHYDROLASE DOMAIN PROTEIN (AFU_ORTHOLOGUE AFUA_2G00620)"/>
    <property type="match status" value="1"/>
</dbReference>
<dbReference type="InterPro" id="IPR036514">
    <property type="entry name" value="SGNH_hydro_sf"/>
</dbReference>
<dbReference type="RefSeq" id="WP_212215129.1">
    <property type="nucleotide sequence ID" value="NZ_JAGUCO010000003.1"/>
</dbReference>
<dbReference type="Gene3D" id="3.40.50.1110">
    <property type="entry name" value="SGNH hydrolase"/>
    <property type="match status" value="1"/>
</dbReference>
<feature type="domain" description="Carbohydrate esterase 2 N-terminal" evidence="2">
    <location>
        <begin position="31"/>
        <end position="138"/>
    </location>
</feature>
<dbReference type="SUPFAM" id="SSF52266">
    <property type="entry name" value="SGNH hydrolase"/>
    <property type="match status" value="1"/>
</dbReference>
<evidence type="ECO:0000313" key="3">
    <source>
        <dbReference type="EMBL" id="MBS2097969.1"/>
    </source>
</evidence>
<proteinExistence type="predicted"/>
<protein>
    <recommendedName>
        <fullName evidence="2">Carbohydrate esterase 2 N-terminal domain-containing protein</fullName>
    </recommendedName>
</protein>
<dbReference type="Gene3D" id="2.60.120.260">
    <property type="entry name" value="Galactose-binding domain-like"/>
    <property type="match status" value="1"/>
</dbReference>
<feature type="chain" id="PRO_5045521352" description="Carbohydrate esterase 2 N-terminal domain-containing protein" evidence="1">
    <location>
        <begin position="21"/>
        <end position="365"/>
    </location>
</feature>
<dbReference type="PANTHER" id="PTHR37834:SF2">
    <property type="entry name" value="ESTERASE, SGNH HYDROLASE-TYPE"/>
    <property type="match status" value="1"/>
</dbReference>
<dbReference type="Pfam" id="PF17996">
    <property type="entry name" value="CE2_N"/>
    <property type="match status" value="1"/>
</dbReference>